<dbReference type="SUPFAM" id="SSF53639">
    <property type="entry name" value="AraD/HMP-PK domain-like"/>
    <property type="match status" value="1"/>
</dbReference>
<dbReference type="SMART" id="SM01007">
    <property type="entry name" value="Aldolase_II"/>
    <property type="match status" value="1"/>
</dbReference>
<dbReference type="Pfam" id="PF00596">
    <property type="entry name" value="Aldolase_II"/>
    <property type="match status" value="1"/>
</dbReference>
<name>A0ABT9PHH3_9ACTO</name>
<dbReference type="PANTHER" id="PTHR22789:SF0">
    <property type="entry name" value="3-OXO-TETRONATE 4-PHOSPHATE DECARBOXYLASE-RELATED"/>
    <property type="match status" value="1"/>
</dbReference>
<feature type="domain" description="Class II aldolase/adducin N-terminal" evidence="3">
    <location>
        <begin position="3"/>
        <end position="179"/>
    </location>
</feature>
<dbReference type="RefSeq" id="WP_307634299.1">
    <property type="nucleotide sequence ID" value="NZ_JAUSQL010000001.1"/>
</dbReference>
<sequence>MLESLVRAARQLSDLGLSPGTTGNLSARVDDTMWVSASGTSFSSIVPADFIPFRDGIWAEGRPTKEAMLHLEMYRKNPDAQVVIHLHSPEAAAASCLPAWRSECAFPPLSPYFVMKVGNMPMISYQPPGSSDLAQEIRELTTNCDCVLLQNHGQIVSAANVQLAVERCIEIENSARLRLLLEGKECRFLTQNEAEYLARQSKRPWLENDWRMSSANG</sequence>
<accession>A0ABT9PHH3</accession>
<gene>
    <name evidence="4" type="ORF">J2S45_000279</name>
</gene>
<keyword evidence="5" id="KW-1185">Reference proteome</keyword>
<evidence type="ECO:0000256" key="1">
    <source>
        <dbReference type="ARBA" id="ARBA00022723"/>
    </source>
</evidence>
<keyword evidence="2" id="KW-0456">Lyase</keyword>
<dbReference type="Gene3D" id="3.40.225.10">
    <property type="entry name" value="Class II aldolase/adducin N-terminal domain"/>
    <property type="match status" value="1"/>
</dbReference>
<dbReference type="EMBL" id="JAUSQL010000001">
    <property type="protein sequence ID" value="MDP9831600.1"/>
    <property type="molecule type" value="Genomic_DNA"/>
</dbReference>
<dbReference type="InterPro" id="IPR036409">
    <property type="entry name" value="Aldolase_II/adducin_N_sf"/>
</dbReference>
<evidence type="ECO:0000313" key="5">
    <source>
        <dbReference type="Proteomes" id="UP001230145"/>
    </source>
</evidence>
<evidence type="ECO:0000313" key="4">
    <source>
        <dbReference type="EMBL" id="MDP9831600.1"/>
    </source>
</evidence>
<keyword evidence="1" id="KW-0479">Metal-binding</keyword>
<comment type="caution">
    <text evidence="4">The sequence shown here is derived from an EMBL/GenBank/DDBJ whole genome shotgun (WGS) entry which is preliminary data.</text>
</comment>
<organism evidence="4 5">
    <name type="scientific">Trueperella abortisuis</name>
    <dbReference type="NCBI Taxonomy" id="445930"/>
    <lineage>
        <taxon>Bacteria</taxon>
        <taxon>Bacillati</taxon>
        <taxon>Actinomycetota</taxon>
        <taxon>Actinomycetes</taxon>
        <taxon>Actinomycetales</taxon>
        <taxon>Actinomycetaceae</taxon>
        <taxon>Trueperella</taxon>
    </lineage>
</organism>
<dbReference type="InterPro" id="IPR050197">
    <property type="entry name" value="Aldolase_class_II_sugar_metab"/>
</dbReference>
<evidence type="ECO:0000256" key="2">
    <source>
        <dbReference type="ARBA" id="ARBA00023239"/>
    </source>
</evidence>
<reference evidence="4 5" key="1">
    <citation type="submission" date="2023-07" db="EMBL/GenBank/DDBJ databases">
        <title>Sequencing the genomes of 1000 actinobacteria strains.</title>
        <authorList>
            <person name="Klenk H.-P."/>
        </authorList>
    </citation>
    <scope>NUCLEOTIDE SEQUENCE [LARGE SCALE GENOMIC DNA]</scope>
    <source>
        <strain evidence="4 5">DSM 19515</strain>
    </source>
</reference>
<proteinExistence type="predicted"/>
<dbReference type="PANTHER" id="PTHR22789">
    <property type="entry name" value="FUCULOSE PHOSPHATE ALDOLASE"/>
    <property type="match status" value="1"/>
</dbReference>
<dbReference type="InterPro" id="IPR001303">
    <property type="entry name" value="Aldolase_II/adducin_N"/>
</dbReference>
<evidence type="ECO:0000259" key="3">
    <source>
        <dbReference type="SMART" id="SM01007"/>
    </source>
</evidence>
<protein>
    <submittedName>
        <fullName evidence="4">Ribulose-5-phosphate 4-epimerase/fuculose-1-phosphate aldolase</fullName>
    </submittedName>
</protein>
<dbReference type="Proteomes" id="UP001230145">
    <property type="component" value="Unassembled WGS sequence"/>
</dbReference>